<evidence type="ECO:0000256" key="4">
    <source>
        <dbReference type="ARBA" id="ARBA00022475"/>
    </source>
</evidence>
<protein>
    <recommendedName>
        <fullName evidence="8">CASP-like protein</fullName>
    </recommendedName>
</protein>
<comment type="similarity">
    <text evidence="2 8">Belongs to the Casparian strip membrane proteins (CASP) family.</text>
</comment>
<dbReference type="InterPro" id="IPR006459">
    <property type="entry name" value="CASP/CASPL"/>
</dbReference>
<accession>A0AAD4ITF7</accession>
<keyword evidence="12" id="KW-1185">Reference proteome</keyword>
<keyword evidence="6 8" id="KW-1133">Transmembrane helix</keyword>
<dbReference type="PANTHER" id="PTHR36488:SF8">
    <property type="entry name" value="CASP-LIKE PROTEIN 1U1"/>
    <property type="match status" value="1"/>
</dbReference>
<evidence type="ECO:0000313" key="12">
    <source>
        <dbReference type="Proteomes" id="UP001190926"/>
    </source>
</evidence>
<gene>
    <name evidence="11" type="ORF">C2S53_020256</name>
</gene>
<feature type="transmembrane region" description="Helical" evidence="8">
    <location>
        <begin position="121"/>
        <end position="144"/>
    </location>
</feature>
<keyword evidence="7 8" id="KW-0472">Membrane</keyword>
<dbReference type="InterPro" id="IPR044173">
    <property type="entry name" value="CASPL"/>
</dbReference>
<evidence type="ECO:0000256" key="9">
    <source>
        <dbReference type="SAM" id="MobiDB-lite"/>
    </source>
</evidence>
<evidence type="ECO:0000256" key="2">
    <source>
        <dbReference type="ARBA" id="ARBA00007651"/>
    </source>
</evidence>
<dbReference type="AlphaFoldDB" id="A0AAD4ITF7"/>
<feature type="domain" description="Casparian strip membrane protein" evidence="10">
    <location>
        <begin position="30"/>
        <end position="183"/>
    </location>
</feature>
<evidence type="ECO:0000259" key="10">
    <source>
        <dbReference type="Pfam" id="PF04535"/>
    </source>
</evidence>
<comment type="subunit">
    <text evidence="3 8">Homodimer and heterodimers.</text>
</comment>
<feature type="transmembrane region" description="Helical" evidence="8">
    <location>
        <begin position="86"/>
        <end position="109"/>
    </location>
</feature>
<evidence type="ECO:0000313" key="11">
    <source>
        <dbReference type="EMBL" id="KAH6821240.1"/>
    </source>
</evidence>
<keyword evidence="4 8" id="KW-1003">Cell membrane</keyword>
<name>A0AAD4ITF7_PERFH</name>
<feature type="region of interest" description="Disordered" evidence="9">
    <location>
        <begin position="1"/>
        <end position="20"/>
    </location>
</feature>
<dbReference type="InterPro" id="IPR006702">
    <property type="entry name" value="CASP_dom"/>
</dbReference>
<sequence length="207" mass="22117">MATTAAVEMASEGGEKPEVGRDQAPVASLKVDLIMVLLRVLAFLSTLTATLIMALNKQRKTFSVATIGTVPLQVTLTAKFQHTPAFVFFVIANGNATLHNLLMLVLGFARSKFSFKGLTPLAIPLLDLMNVAIVSGGASAAVFMGQLGRDGNSHARWNKICDRFGSFCNRGGAAMIVSLVGLLLMIIICSISIIRLRKSLHQQQACS</sequence>
<evidence type="ECO:0000256" key="3">
    <source>
        <dbReference type="ARBA" id="ARBA00011489"/>
    </source>
</evidence>
<keyword evidence="5 8" id="KW-0812">Transmembrane</keyword>
<dbReference type="EMBL" id="SDAM02002283">
    <property type="protein sequence ID" value="KAH6821240.1"/>
    <property type="molecule type" value="Genomic_DNA"/>
</dbReference>
<feature type="transmembrane region" description="Helical" evidence="8">
    <location>
        <begin position="173"/>
        <end position="194"/>
    </location>
</feature>
<evidence type="ECO:0000256" key="7">
    <source>
        <dbReference type="ARBA" id="ARBA00023136"/>
    </source>
</evidence>
<comment type="caution">
    <text evidence="11">The sequence shown here is derived from an EMBL/GenBank/DDBJ whole genome shotgun (WGS) entry which is preliminary data.</text>
</comment>
<dbReference type="GO" id="GO:0005886">
    <property type="term" value="C:plasma membrane"/>
    <property type="evidence" value="ECO:0007669"/>
    <property type="project" value="UniProtKB-SubCell"/>
</dbReference>
<evidence type="ECO:0000256" key="5">
    <source>
        <dbReference type="ARBA" id="ARBA00022692"/>
    </source>
</evidence>
<evidence type="ECO:0000256" key="6">
    <source>
        <dbReference type="ARBA" id="ARBA00022989"/>
    </source>
</evidence>
<dbReference type="PANTHER" id="PTHR36488">
    <property type="entry name" value="CASP-LIKE PROTEIN 1U1"/>
    <property type="match status" value="1"/>
</dbReference>
<proteinExistence type="inferred from homology"/>
<organism evidence="11 12">
    <name type="scientific">Perilla frutescens var. hirtella</name>
    <name type="common">Perilla citriodora</name>
    <name type="synonym">Perilla setoyensis</name>
    <dbReference type="NCBI Taxonomy" id="608512"/>
    <lineage>
        <taxon>Eukaryota</taxon>
        <taxon>Viridiplantae</taxon>
        <taxon>Streptophyta</taxon>
        <taxon>Embryophyta</taxon>
        <taxon>Tracheophyta</taxon>
        <taxon>Spermatophyta</taxon>
        <taxon>Magnoliopsida</taxon>
        <taxon>eudicotyledons</taxon>
        <taxon>Gunneridae</taxon>
        <taxon>Pentapetalae</taxon>
        <taxon>asterids</taxon>
        <taxon>lamiids</taxon>
        <taxon>Lamiales</taxon>
        <taxon>Lamiaceae</taxon>
        <taxon>Nepetoideae</taxon>
        <taxon>Elsholtzieae</taxon>
        <taxon>Perilla</taxon>
    </lineage>
</organism>
<feature type="transmembrane region" description="Helical" evidence="8">
    <location>
        <begin position="33"/>
        <end position="55"/>
    </location>
</feature>
<comment type="subcellular location">
    <subcellularLocation>
        <location evidence="1 8">Cell membrane</location>
        <topology evidence="1 8">Multi-pass membrane protein</topology>
    </subcellularLocation>
</comment>
<dbReference type="NCBIfam" id="TIGR01569">
    <property type="entry name" value="A_tha_TIGR01569"/>
    <property type="match status" value="1"/>
</dbReference>
<dbReference type="Pfam" id="PF04535">
    <property type="entry name" value="CASP_dom"/>
    <property type="match status" value="1"/>
</dbReference>
<reference evidence="11 12" key="1">
    <citation type="journal article" date="2021" name="Nat. Commun.">
        <title>Incipient diploidization of the medicinal plant Perilla within 10,000 years.</title>
        <authorList>
            <person name="Zhang Y."/>
            <person name="Shen Q."/>
            <person name="Leng L."/>
            <person name="Zhang D."/>
            <person name="Chen S."/>
            <person name="Shi Y."/>
            <person name="Ning Z."/>
            <person name="Chen S."/>
        </authorList>
    </citation>
    <scope>NUCLEOTIDE SEQUENCE [LARGE SCALE GENOMIC DNA]</scope>
    <source>
        <strain evidence="12">cv. PC099</strain>
    </source>
</reference>
<dbReference type="Proteomes" id="UP001190926">
    <property type="component" value="Unassembled WGS sequence"/>
</dbReference>
<evidence type="ECO:0000256" key="1">
    <source>
        <dbReference type="ARBA" id="ARBA00004651"/>
    </source>
</evidence>
<evidence type="ECO:0000256" key="8">
    <source>
        <dbReference type="RuleBase" id="RU361233"/>
    </source>
</evidence>